<organism evidence="2 3">
    <name type="scientific">Cudoniella acicularis</name>
    <dbReference type="NCBI Taxonomy" id="354080"/>
    <lineage>
        <taxon>Eukaryota</taxon>
        <taxon>Fungi</taxon>
        <taxon>Dikarya</taxon>
        <taxon>Ascomycota</taxon>
        <taxon>Pezizomycotina</taxon>
        <taxon>Leotiomycetes</taxon>
        <taxon>Helotiales</taxon>
        <taxon>Tricladiaceae</taxon>
        <taxon>Cudoniella</taxon>
    </lineage>
</organism>
<gene>
    <name evidence="2" type="ORF">G7Y89_g1884</name>
</gene>
<evidence type="ECO:0000313" key="3">
    <source>
        <dbReference type="Proteomes" id="UP000566819"/>
    </source>
</evidence>
<feature type="compositionally biased region" description="Low complexity" evidence="1">
    <location>
        <begin position="39"/>
        <end position="49"/>
    </location>
</feature>
<proteinExistence type="predicted"/>
<keyword evidence="3" id="KW-1185">Reference proteome</keyword>
<name>A0A8H4W703_9HELO</name>
<evidence type="ECO:0000256" key="1">
    <source>
        <dbReference type="SAM" id="MobiDB-lite"/>
    </source>
</evidence>
<sequence>MTEPLDGPAKANPSRRRGSTTNSTGLDYPNAHRVDEGILTRIRSLLLSRNGRRPPRTPYPSDEGQKHSSEDGNAVIRFDFTTAKSIAKLARSDSGRLSLPDNLDTASIDTTLRMEIIDHEEPSEPIPEFKSTRQSSCASNSTANLNSSSDGALQATDLHDALPLKLAGQRRNTNMESIFKTRRKQTMQ</sequence>
<accession>A0A8H4W703</accession>
<dbReference type="AlphaFoldDB" id="A0A8H4W703"/>
<dbReference type="Proteomes" id="UP000566819">
    <property type="component" value="Unassembled WGS sequence"/>
</dbReference>
<evidence type="ECO:0000313" key="2">
    <source>
        <dbReference type="EMBL" id="KAF4636192.1"/>
    </source>
</evidence>
<reference evidence="2 3" key="1">
    <citation type="submission" date="2020-03" db="EMBL/GenBank/DDBJ databases">
        <title>Draft Genome Sequence of Cudoniella acicularis.</title>
        <authorList>
            <person name="Buettner E."/>
            <person name="Kellner H."/>
        </authorList>
    </citation>
    <scope>NUCLEOTIDE SEQUENCE [LARGE SCALE GENOMIC DNA]</scope>
    <source>
        <strain evidence="2 3">DSM 108380</strain>
    </source>
</reference>
<feature type="region of interest" description="Disordered" evidence="1">
    <location>
        <begin position="1"/>
        <end position="72"/>
    </location>
</feature>
<dbReference type="EMBL" id="JAAMPI010000077">
    <property type="protein sequence ID" value="KAF4636192.1"/>
    <property type="molecule type" value="Genomic_DNA"/>
</dbReference>
<protein>
    <submittedName>
        <fullName evidence="2">Uncharacterized protein</fullName>
    </submittedName>
</protein>
<comment type="caution">
    <text evidence="2">The sequence shown here is derived from an EMBL/GenBank/DDBJ whole genome shotgun (WGS) entry which is preliminary data.</text>
</comment>